<evidence type="ECO:0000256" key="3">
    <source>
        <dbReference type="ARBA" id="ARBA00022448"/>
    </source>
</evidence>
<dbReference type="PANTHER" id="PTHR48082:SF2">
    <property type="entry name" value="ATP SYNTHASE SUBUNIT ALPHA, MITOCHONDRIAL"/>
    <property type="match status" value="1"/>
</dbReference>
<dbReference type="GO" id="GO:0005886">
    <property type="term" value="C:plasma membrane"/>
    <property type="evidence" value="ECO:0007669"/>
    <property type="project" value="UniProtKB-SubCell"/>
</dbReference>
<comment type="function">
    <text evidence="11">Produces ATP from ADP in the presence of a proton gradient across the membrane. The alpha chain is a regulatory subunit.</text>
</comment>
<dbReference type="InterPro" id="IPR038376">
    <property type="entry name" value="ATP_synth_asu_C_sf"/>
</dbReference>
<keyword evidence="11" id="KW-1003">Cell membrane</keyword>
<dbReference type="InterPro" id="IPR027417">
    <property type="entry name" value="P-loop_NTPase"/>
</dbReference>
<dbReference type="InterPro" id="IPR005294">
    <property type="entry name" value="ATP_synth_F1_asu"/>
</dbReference>
<feature type="site" description="Required for activity" evidence="11">
    <location>
        <position position="361"/>
    </location>
</feature>
<gene>
    <name evidence="11" type="primary">atpA</name>
    <name evidence="15" type="ORF">A3B40_03750</name>
</gene>
<evidence type="ECO:0000256" key="9">
    <source>
        <dbReference type="ARBA" id="ARBA00023196"/>
    </source>
</evidence>
<evidence type="ECO:0000313" key="15">
    <source>
        <dbReference type="EMBL" id="OGK43900.1"/>
    </source>
</evidence>
<comment type="similarity">
    <text evidence="2 11">Belongs to the ATPase alpha/beta chains family.</text>
</comment>
<evidence type="ECO:0000256" key="4">
    <source>
        <dbReference type="ARBA" id="ARBA00022741"/>
    </source>
</evidence>
<dbReference type="AlphaFoldDB" id="A0A1F7IKM5"/>
<comment type="catalytic activity">
    <reaction evidence="11">
        <text>ATP + H2O + 4 H(+)(in) = ADP + phosphate + 5 H(+)(out)</text>
        <dbReference type="Rhea" id="RHEA:57720"/>
        <dbReference type="ChEBI" id="CHEBI:15377"/>
        <dbReference type="ChEBI" id="CHEBI:15378"/>
        <dbReference type="ChEBI" id="CHEBI:30616"/>
        <dbReference type="ChEBI" id="CHEBI:43474"/>
        <dbReference type="ChEBI" id="CHEBI:456216"/>
        <dbReference type="EC" id="7.1.2.2"/>
    </reaction>
</comment>
<dbReference type="GO" id="GO:0005524">
    <property type="term" value="F:ATP binding"/>
    <property type="evidence" value="ECO:0007669"/>
    <property type="project" value="UniProtKB-UniRule"/>
</dbReference>
<dbReference type="PANTHER" id="PTHR48082">
    <property type="entry name" value="ATP SYNTHASE SUBUNIT ALPHA, MITOCHONDRIAL"/>
    <property type="match status" value="1"/>
</dbReference>
<evidence type="ECO:0000256" key="8">
    <source>
        <dbReference type="ARBA" id="ARBA00023136"/>
    </source>
</evidence>
<evidence type="ECO:0000256" key="10">
    <source>
        <dbReference type="ARBA" id="ARBA00023310"/>
    </source>
</evidence>
<dbReference type="HAMAP" id="MF_01346">
    <property type="entry name" value="ATP_synth_alpha_bact"/>
    <property type="match status" value="1"/>
</dbReference>
<dbReference type="SUPFAM" id="SSF52540">
    <property type="entry name" value="P-loop containing nucleoside triphosphate hydrolases"/>
    <property type="match status" value="1"/>
</dbReference>
<keyword evidence="4 11" id="KW-0547">Nucleotide-binding</keyword>
<evidence type="ECO:0000313" key="16">
    <source>
        <dbReference type="Proteomes" id="UP000178040"/>
    </source>
</evidence>
<feature type="domain" description="ATPase F1/V1/A1 complex alpha/beta subunit nucleotide-binding" evidence="12">
    <location>
        <begin position="148"/>
        <end position="363"/>
    </location>
</feature>
<dbReference type="Gene3D" id="2.40.30.20">
    <property type="match status" value="1"/>
</dbReference>
<evidence type="ECO:0000256" key="1">
    <source>
        <dbReference type="ARBA" id="ARBA00004370"/>
    </source>
</evidence>
<keyword evidence="10 11" id="KW-0066">ATP synthesis</keyword>
<dbReference type="InterPro" id="IPR033732">
    <property type="entry name" value="ATP_synth_F1_a_nt-bd_dom"/>
</dbReference>
<evidence type="ECO:0000256" key="7">
    <source>
        <dbReference type="ARBA" id="ARBA00023065"/>
    </source>
</evidence>
<dbReference type="GO" id="GO:0045259">
    <property type="term" value="C:proton-transporting ATP synthase complex"/>
    <property type="evidence" value="ECO:0007669"/>
    <property type="project" value="UniProtKB-KW"/>
</dbReference>
<accession>A0A1F7IKM5</accession>
<organism evidence="15 16">
    <name type="scientific">Candidatus Roizmanbacteria bacterium RIFCSPLOWO2_01_FULL_37_16</name>
    <dbReference type="NCBI Taxonomy" id="1802058"/>
    <lineage>
        <taxon>Bacteria</taxon>
        <taxon>Candidatus Roizmaniibacteriota</taxon>
    </lineage>
</organism>
<sequence length="498" mass="55447">MKLIDEYLEKIERELQSGKTKIKAEETGTVIEVKDGVVFLEGLDEVSFGELIQFEQKQTGYVIDISEYSVGAIILGDYLSIKTGNKASALGFTLSIPVSNDLLGRVFDPLINPLDEQKKIETKEFYPVEKVAPNVVKRIPVNLPIQTGIKAIDALIPIGRGQRELIIGDRGTGKTTLAVDTILNQKNENVICIYCAIGQKNSKVASLIDLFKIQNVMDYTIVVNASSSDSAAMQYLAPYSACAIGEYFMDKGKDVLIIYDDLTKHAWAHREISLILRRPAGREAYPGDIFYLHSRLLERSCRLNKKYGGGSLTALPIIETLEGDLSSYIPTNVISITDGQIYLETDLFNAGIRPAINVGLSVSRVGGNAQTKAIKSVSGRLKLDLAQYREMAAFSQFESELDEETKKFLNRGARITQVLKQKKNNPYSLAQEVAIIWTAANGYLDDLSLERVENFEAKLLADLNTRGRPLLARINKNKILEKKDEEVLKRFVRENLSI</sequence>
<dbReference type="InterPro" id="IPR004100">
    <property type="entry name" value="ATPase_F1/V1/A1_a/bsu_N"/>
</dbReference>
<dbReference type="GO" id="GO:0046933">
    <property type="term" value="F:proton-transporting ATP synthase activity, rotational mechanism"/>
    <property type="evidence" value="ECO:0007669"/>
    <property type="project" value="UniProtKB-UniRule"/>
</dbReference>
<evidence type="ECO:0000256" key="2">
    <source>
        <dbReference type="ARBA" id="ARBA00008936"/>
    </source>
</evidence>
<dbReference type="NCBIfam" id="NF009884">
    <property type="entry name" value="PRK13343.1"/>
    <property type="match status" value="1"/>
</dbReference>
<keyword evidence="11" id="KW-0375">Hydrogen ion transport</keyword>
<dbReference type="Proteomes" id="UP000178040">
    <property type="component" value="Unassembled WGS sequence"/>
</dbReference>
<evidence type="ECO:0000256" key="11">
    <source>
        <dbReference type="HAMAP-Rule" id="MF_01346"/>
    </source>
</evidence>
<dbReference type="Pfam" id="PF02874">
    <property type="entry name" value="ATP-synt_ab_N"/>
    <property type="match status" value="1"/>
</dbReference>
<dbReference type="SUPFAM" id="SSF50615">
    <property type="entry name" value="N-terminal domain of alpha and beta subunits of F1 ATP synthase"/>
    <property type="match status" value="1"/>
</dbReference>
<proteinExistence type="inferred from homology"/>
<keyword evidence="9 11" id="KW-0139">CF(1)</keyword>
<feature type="binding site" evidence="11">
    <location>
        <begin position="168"/>
        <end position="175"/>
    </location>
    <ligand>
        <name>ATP</name>
        <dbReference type="ChEBI" id="CHEBI:30616"/>
    </ligand>
</feature>
<evidence type="ECO:0000259" key="13">
    <source>
        <dbReference type="Pfam" id="PF00306"/>
    </source>
</evidence>
<dbReference type="InterPro" id="IPR036121">
    <property type="entry name" value="ATPase_F1/V1/A1_a/bsu_N_sf"/>
</dbReference>
<keyword evidence="5 11" id="KW-0067">ATP-binding</keyword>
<dbReference type="FunFam" id="3.40.50.300:FF:000002">
    <property type="entry name" value="ATP synthase subunit alpha"/>
    <property type="match status" value="1"/>
</dbReference>
<dbReference type="GO" id="GO:0043531">
    <property type="term" value="F:ADP binding"/>
    <property type="evidence" value="ECO:0007669"/>
    <property type="project" value="TreeGrafter"/>
</dbReference>
<dbReference type="NCBIfam" id="TIGR00962">
    <property type="entry name" value="atpA"/>
    <property type="match status" value="1"/>
</dbReference>
<keyword evidence="8 11" id="KW-0472">Membrane</keyword>
<dbReference type="PROSITE" id="PS00152">
    <property type="entry name" value="ATPASE_ALPHA_BETA"/>
    <property type="match status" value="1"/>
</dbReference>
<dbReference type="FunFam" id="1.20.150.20:FF:000001">
    <property type="entry name" value="ATP synthase subunit alpha"/>
    <property type="match status" value="1"/>
</dbReference>
<dbReference type="Gene3D" id="1.20.150.20">
    <property type="entry name" value="ATP synthase alpha/beta chain, C-terminal domain"/>
    <property type="match status" value="1"/>
</dbReference>
<dbReference type="CDD" id="cd01132">
    <property type="entry name" value="F1-ATPase_alpha_CD"/>
    <property type="match status" value="1"/>
</dbReference>
<dbReference type="SUPFAM" id="SSF47917">
    <property type="entry name" value="C-terminal domain of alpha and beta subunits of F1 ATP synthase"/>
    <property type="match status" value="1"/>
</dbReference>
<dbReference type="InterPro" id="IPR020003">
    <property type="entry name" value="ATPase_a/bsu_AS"/>
</dbReference>
<dbReference type="CDD" id="cd18113">
    <property type="entry name" value="ATP-synt_F1_alpha_C"/>
    <property type="match status" value="1"/>
</dbReference>
<reference evidence="15 16" key="1">
    <citation type="journal article" date="2016" name="Nat. Commun.">
        <title>Thousands of microbial genomes shed light on interconnected biogeochemical processes in an aquifer system.</title>
        <authorList>
            <person name="Anantharaman K."/>
            <person name="Brown C.T."/>
            <person name="Hug L.A."/>
            <person name="Sharon I."/>
            <person name="Castelle C.J."/>
            <person name="Probst A.J."/>
            <person name="Thomas B.C."/>
            <person name="Singh A."/>
            <person name="Wilkins M.J."/>
            <person name="Karaoz U."/>
            <person name="Brodie E.L."/>
            <person name="Williams K.H."/>
            <person name="Hubbard S.S."/>
            <person name="Banfield J.F."/>
        </authorList>
    </citation>
    <scope>NUCLEOTIDE SEQUENCE [LARGE SCALE GENOMIC DNA]</scope>
</reference>
<dbReference type="InterPro" id="IPR023366">
    <property type="entry name" value="ATP_synth_asu-like_sf"/>
</dbReference>
<evidence type="ECO:0000259" key="12">
    <source>
        <dbReference type="Pfam" id="PF00006"/>
    </source>
</evidence>
<dbReference type="Gene3D" id="3.40.50.300">
    <property type="entry name" value="P-loop containing nucleotide triphosphate hydrolases"/>
    <property type="match status" value="1"/>
</dbReference>
<dbReference type="Pfam" id="PF00006">
    <property type="entry name" value="ATP-synt_ab"/>
    <property type="match status" value="1"/>
</dbReference>
<dbReference type="InterPro" id="IPR000793">
    <property type="entry name" value="ATP_synth_asu_C"/>
</dbReference>
<name>A0A1F7IKM5_9BACT</name>
<dbReference type="InterPro" id="IPR000194">
    <property type="entry name" value="ATPase_F1/V1/A1_a/bsu_nucl-bd"/>
</dbReference>
<evidence type="ECO:0000256" key="6">
    <source>
        <dbReference type="ARBA" id="ARBA00022967"/>
    </source>
</evidence>
<keyword evidence="6 11" id="KW-1278">Translocase</keyword>
<keyword evidence="3 11" id="KW-0813">Transport</keyword>
<keyword evidence="7 11" id="KW-0406">Ion transport</keyword>
<feature type="domain" description="ATP synthase alpha subunit C-terminal" evidence="13">
    <location>
        <begin position="370"/>
        <end position="494"/>
    </location>
</feature>
<dbReference type="EMBL" id="MGAI01000035">
    <property type="protein sequence ID" value="OGK43900.1"/>
    <property type="molecule type" value="Genomic_DNA"/>
</dbReference>
<comment type="subcellular location">
    <subcellularLocation>
        <location evidence="11">Cell membrane</location>
        <topology evidence="11">Peripheral membrane protein</topology>
    </subcellularLocation>
    <subcellularLocation>
        <location evidence="1">Membrane</location>
    </subcellularLocation>
</comment>
<dbReference type="EC" id="7.1.2.2" evidence="11"/>
<feature type="domain" description="ATPase F1/V1/A1 complex alpha/beta subunit N-terminal" evidence="14">
    <location>
        <begin position="25"/>
        <end position="91"/>
    </location>
</feature>
<evidence type="ECO:0000256" key="5">
    <source>
        <dbReference type="ARBA" id="ARBA00022840"/>
    </source>
</evidence>
<dbReference type="Pfam" id="PF00306">
    <property type="entry name" value="ATP-synt_ab_C"/>
    <property type="match status" value="1"/>
</dbReference>
<comment type="caution">
    <text evidence="15">The sequence shown here is derived from an EMBL/GenBank/DDBJ whole genome shotgun (WGS) entry which is preliminary data.</text>
</comment>
<protein>
    <recommendedName>
        <fullName evidence="11">ATP synthase subunit alpha</fullName>
        <ecNumber evidence="11">7.1.2.2</ecNumber>
    </recommendedName>
    <alternativeName>
        <fullName evidence="11">ATP synthase F1 sector subunit alpha</fullName>
    </alternativeName>
    <alternativeName>
        <fullName evidence="11">F-ATPase subunit alpha</fullName>
    </alternativeName>
</protein>
<evidence type="ECO:0000259" key="14">
    <source>
        <dbReference type="Pfam" id="PF02874"/>
    </source>
</evidence>